<dbReference type="Pfam" id="PF00072">
    <property type="entry name" value="Response_reg"/>
    <property type="match status" value="1"/>
</dbReference>
<dbReference type="PANTHER" id="PTHR44591:SF3">
    <property type="entry name" value="RESPONSE REGULATORY DOMAIN-CONTAINING PROTEIN"/>
    <property type="match status" value="1"/>
</dbReference>
<dbReference type="Gene3D" id="3.40.50.2300">
    <property type="match status" value="1"/>
</dbReference>
<evidence type="ECO:0000256" key="4">
    <source>
        <dbReference type="PROSITE-ProRule" id="PRU00169"/>
    </source>
</evidence>
<keyword evidence="7" id="KW-1185">Reference proteome</keyword>
<proteinExistence type="predicted"/>
<evidence type="ECO:0000256" key="2">
    <source>
        <dbReference type="ARBA" id="ARBA00022553"/>
    </source>
</evidence>
<dbReference type="RefSeq" id="WP_128213668.1">
    <property type="nucleotide sequence ID" value="NZ_CP025746.1"/>
</dbReference>
<dbReference type="PANTHER" id="PTHR44591">
    <property type="entry name" value="STRESS RESPONSE REGULATOR PROTEIN 1"/>
    <property type="match status" value="1"/>
</dbReference>
<dbReference type="InterPro" id="IPR001789">
    <property type="entry name" value="Sig_transdc_resp-reg_receiver"/>
</dbReference>
<evidence type="ECO:0000313" key="7">
    <source>
        <dbReference type="Proteomes" id="UP000286268"/>
    </source>
</evidence>
<comment type="function">
    <text evidence="3">May play the central regulatory role in sporulation. It may be an element of the effector pathway responsible for the activation of sporulation genes in response to nutritional stress. Spo0A may act in concert with spo0H (a sigma factor) to control the expression of some genes that are critical to the sporulation process.</text>
</comment>
<evidence type="ECO:0000313" key="6">
    <source>
        <dbReference type="EMBL" id="QAA35316.1"/>
    </source>
</evidence>
<accession>A0A3R5QXZ5</accession>
<dbReference type="KEGG" id="cmah:C1I91_15515"/>
<gene>
    <name evidence="6" type="ORF">C1I91_15515</name>
</gene>
<evidence type="ECO:0000259" key="5">
    <source>
        <dbReference type="PROSITE" id="PS50110"/>
    </source>
</evidence>
<dbReference type="PROSITE" id="PS50110">
    <property type="entry name" value="RESPONSE_REGULATORY"/>
    <property type="match status" value="1"/>
</dbReference>
<sequence>MRKILIADDEISLRFLISETLDDDDSEIYQAKDGQEALELVYEKKPDLLILDVMMPKLTGYEVIEKLGTDKGNMKIMLLTAKAQLSDREKAMESGADYFLTKPFSPMELLDKVDNIFQLHSKKEEEL</sequence>
<dbReference type="InterPro" id="IPR050595">
    <property type="entry name" value="Bact_response_regulator"/>
</dbReference>
<dbReference type="SMART" id="SM00448">
    <property type="entry name" value="REC"/>
    <property type="match status" value="1"/>
</dbReference>
<protein>
    <recommendedName>
        <fullName evidence="1">Stage 0 sporulation protein A homolog</fullName>
    </recommendedName>
</protein>
<dbReference type="OrthoDB" id="9808843at2"/>
<organism evidence="6 7">
    <name type="scientific">Clostridium manihotivorum</name>
    <dbReference type="NCBI Taxonomy" id="2320868"/>
    <lineage>
        <taxon>Bacteria</taxon>
        <taxon>Bacillati</taxon>
        <taxon>Bacillota</taxon>
        <taxon>Clostridia</taxon>
        <taxon>Eubacteriales</taxon>
        <taxon>Clostridiaceae</taxon>
        <taxon>Clostridium</taxon>
    </lineage>
</organism>
<dbReference type="CDD" id="cd17574">
    <property type="entry name" value="REC_OmpR"/>
    <property type="match status" value="1"/>
</dbReference>
<keyword evidence="2 4" id="KW-0597">Phosphoprotein</keyword>
<reference evidence="6 7" key="1">
    <citation type="submission" date="2018-01" db="EMBL/GenBank/DDBJ databases">
        <title>Genome Sequencing and Assembly of Anaerobacter polyendosporus strain CT4.</title>
        <authorList>
            <person name="Tachaapaikoon C."/>
            <person name="Sutheeworapong S."/>
            <person name="Jenjaroenpun P."/>
            <person name="Wongsurawat T."/>
            <person name="Nookeaw I."/>
            <person name="Cheawchanlertfa P."/>
            <person name="Kosugi A."/>
            <person name="Cheevadhanarak S."/>
            <person name="Ratanakhanokchai K."/>
        </authorList>
    </citation>
    <scope>NUCLEOTIDE SEQUENCE [LARGE SCALE GENOMIC DNA]</scope>
    <source>
        <strain evidence="6 7">CT4</strain>
    </source>
</reference>
<dbReference type="EMBL" id="CP025746">
    <property type="protein sequence ID" value="QAA35316.1"/>
    <property type="molecule type" value="Genomic_DNA"/>
</dbReference>
<dbReference type="InterPro" id="IPR011006">
    <property type="entry name" value="CheY-like_superfamily"/>
</dbReference>
<dbReference type="GO" id="GO:0000160">
    <property type="term" value="P:phosphorelay signal transduction system"/>
    <property type="evidence" value="ECO:0007669"/>
    <property type="project" value="InterPro"/>
</dbReference>
<evidence type="ECO:0000256" key="1">
    <source>
        <dbReference type="ARBA" id="ARBA00018672"/>
    </source>
</evidence>
<name>A0A3R5QXZ5_9CLOT</name>
<evidence type="ECO:0000256" key="3">
    <source>
        <dbReference type="ARBA" id="ARBA00024867"/>
    </source>
</evidence>
<feature type="modified residue" description="4-aspartylphosphate" evidence="4">
    <location>
        <position position="52"/>
    </location>
</feature>
<dbReference type="Proteomes" id="UP000286268">
    <property type="component" value="Chromosome"/>
</dbReference>
<dbReference type="SUPFAM" id="SSF52172">
    <property type="entry name" value="CheY-like"/>
    <property type="match status" value="1"/>
</dbReference>
<dbReference type="AlphaFoldDB" id="A0A3R5QXZ5"/>
<feature type="domain" description="Response regulatory" evidence="5">
    <location>
        <begin position="3"/>
        <end position="117"/>
    </location>
</feature>